<dbReference type="AlphaFoldDB" id="A0A0A9GU02"/>
<reference evidence="1" key="2">
    <citation type="journal article" date="2015" name="Data Brief">
        <title>Shoot transcriptome of the giant reed, Arundo donax.</title>
        <authorList>
            <person name="Barrero R.A."/>
            <person name="Guerrero F.D."/>
            <person name="Moolhuijzen P."/>
            <person name="Goolsby J.A."/>
            <person name="Tidwell J."/>
            <person name="Bellgard S.E."/>
            <person name="Bellgard M.I."/>
        </authorList>
    </citation>
    <scope>NUCLEOTIDE SEQUENCE</scope>
    <source>
        <tissue evidence="1">Shoot tissue taken approximately 20 cm above the soil surface</tissue>
    </source>
</reference>
<name>A0A0A9GU02_ARUDO</name>
<protein>
    <submittedName>
        <fullName evidence="1">Uncharacterized protein</fullName>
    </submittedName>
</protein>
<organism evidence="1">
    <name type="scientific">Arundo donax</name>
    <name type="common">Giant reed</name>
    <name type="synonym">Donax arundinaceus</name>
    <dbReference type="NCBI Taxonomy" id="35708"/>
    <lineage>
        <taxon>Eukaryota</taxon>
        <taxon>Viridiplantae</taxon>
        <taxon>Streptophyta</taxon>
        <taxon>Embryophyta</taxon>
        <taxon>Tracheophyta</taxon>
        <taxon>Spermatophyta</taxon>
        <taxon>Magnoliopsida</taxon>
        <taxon>Liliopsida</taxon>
        <taxon>Poales</taxon>
        <taxon>Poaceae</taxon>
        <taxon>PACMAD clade</taxon>
        <taxon>Arundinoideae</taxon>
        <taxon>Arundineae</taxon>
        <taxon>Arundo</taxon>
    </lineage>
</organism>
<proteinExistence type="predicted"/>
<evidence type="ECO:0000313" key="1">
    <source>
        <dbReference type="EMBL" id="JAE28022.1"/>
    </source>
</evidence>
<reference evidence="1" key="1">
    <citation type="submission" date="2014-09" db="EMBL/GenBank/DDBJ databases">
        <authorList>
            <person name="Magalhaes I.L.F."/>
            <person name="Oliveira U."/>
            <person name="Santos F.R."/>
            <person name="Vidigal T.H.D.A."/>
            <person name="Brescovit A.D."/>
            <person name="Santos A.J."/>
        </authorList>
    </citation>
    <scope>NUCLEOTIDE SEQUENCE</scope>
    <source>
        <tissue evidence="1">Shoot tissue taken approximately 20 cm above the soil surface</tissue>
    </source>
</reference>
<sequence>MQRLSGWKMVCSFLMLLCSAYQGRILP</sequence>
<accession>A0A0A9GU02</accession>
<dbReference type="EMBL" id="GBRH01169874">
    <property type="protein sequence ID" value="JAE28022.1"/>
    <property type="molecule type" value="Transcribed_RNA"/>
</dbReference>